<name>A0A560LEH8_9BRAD</name>
<evidence type="ECO:0000256" key="3">
    <source>
        <dbReference type="ARBA" id="ARBA00022723"/>
    </source>
</evidence>
<protein>
    <submittedName>
        <fullName evidence="7">UDP-2,3-diacylglucosamine pyrophosphatase LpxH</fullName>
    </submittedName>
</protein>
<keyword evidence="8" id="KW-1185">Reference proteome</keyword>
<dbReference type="GO" id="GO:0046872">
    <property type="term" value="F:metal ion binding"/>
    <property type="evidence" value="ECO:0007669"/>
    <property type="project" value="UniProtKB-KW"/>
</dbReference>
<dbReference type="EMBL" id="VITY01000010">
    <property type="protein sequence ID" value="TWB93609.1"/>
    <property type="molecule type" value="Genomic_DNA"/>
</dbReference>
<dbReference type="InterPro" id="IPR004843">
    <property type="entry name" value="Calcineurin-like_PHP"/>
</dbReference>
<comment type="caution">
    <text evidence="7">The sequence shown here is derived from an EMBL/GenBank/DDBJ whole genome shotgun (WGS) entry which is preliminary data.</text>
</comment>
<dbReference type="Proteomes" id="UP000321304">
    <property type="component" value="Unassembled WGS sequence"/>
</dbReference>
<dbReference type="Pfam" id="PF00149">
    <property type="entry name" value="Metallophos"/>
    <property type="match status" value="1"/>
</dbReference>
<feature type="domain" description="Calcineurin-like phosphoesterase" evidence="6">
    <location>
        <begin position="120"/>
        <end position="319"/>
    </location>
</feature>
<dbReference type="GO" id="GO:0016020">
    <property type="term" value="C:membrane"/>
    <property type="evidence" value="ECO:0007669"/>
    <property type="project" value="GOC"/>
</dbReference>
<reference evidence="7 8" key="1">
    <citation type="submission" date="2019-06" db="EMBL/GenBank/DDBJ databases">
        <title>Genomic Encyclopedia of Type Strains, Phase IV (KMG-V): Genome sequencing to study the core and pangenomes of soil and plant-associated prokaryotes.</title>
        <authorList>
            <person name="Whitman W."/>
        </authorList>
    </citation>
    <scope>NUCLEOTIDE SEQUENCE [LARGE SCALE GENOMIC DNA]</scope>
    <source>
        <strain evidence="7 8">BR 10355</strain>
    </source>
</reference>
<organism evidence="7 8">
    <name type="scientific">Bradyrhizobium macuxiense</name>
    <dbReference type="NCBI Taxonomy" id="1755647"/>
    <lineage>
        <taxon>Bacteria</taxon>
        <taxon>Pseudomonadati</taxon>
        <taxon>Pseudomonadota</taxon>
        <taxon>Alphaproteobacteria</taxon>
        <taxon>Hyphomicrobiales</taxon>
        <taxon>Nitrobacteraceae</taxon>
        <taxon>Bradyrhizobium</taxon>
    </lineage>
</organism>
<evidence type="ECO:0000256" key="5">
    <source>
        <dbReference type="ARBA" id="ARBA00023211"/>
    </source>
</evidence>
<evidence type="ECO:0000313" key="8">
    <source>
        <dbReference type="Proteomes" id="UP000321304"/>
    </source>
</evidence>
<keyword evidence="3" id="KW-0479">Metal-binding</keyword>
<dbReference type="PANTHER" id="PTHR34990:SF2">
    <property type="entry name" value="BLL8164 PROTEIN"/>
    <property type="match status" value="1"/>
</dbReference>
<dbReference type="InterPro" id="IPR043461">
    <property type="entry name" value="LpxH-like"/>
</dbReference>
<evidence type="ECO:0000313" key="7">
    <source>
        <dbReference type="EMBL" id="TWB93609.1"/>
    </source>
</evidence>
<gene>
    <name evidence="7" type="ORF">FBZ93_110214</name>
</gene>
<dbReference type="InterPro" id="IPR029052">
    <property type="entry name" value="Metallo-depent_PP-like"/>
</dbReference>
<dbReference type="AlphaFoldDB" id="A0A560LEH8"/>
<dbReference type="SUPFAM" id="SSF56300">
    <property type="entry name" value="Metallo-dependent phosphatases"/>
    <property type="match status" value="1"/>
</dbReference>
<evidence type="ECO:0000256" key="4">
    <source>
        <dbReference type="ARBA" id="ARBA00023136"/>
    </source>
</evidence>
<dbReference type="GO" id="GO:0008758">
    <property type="term" value="F:UDP-2,3-diacylglucosamine hydrolase activity"/>
    <property type="evidence" value="ECO:0007669"/>
    <property type="project" value="TreeGrafter"/>
</dbReference>
<evidence type="ECO:0000256" key="1">
    <source>
        <dbReference type="ARBA" id="ARBA00022475"/>
    </source>
</evidence>
<proteinExistence type="predicted"/>
<sequence>MRALLSRLRPSSHTLECAAAALLVLAASYQFGVAASGGRYRAAEFALLVLVAGIYWHRSIFRRCASRDVTRVLAGLAEAMATAFRRDGSVSEVDRDVPVPVGGDRAGALRLASRHPVRVRSLFISDVHLGTRGCHAERLIDFLRHHDAETVFLVGDIVDGWCLRSSWYWPTAHNAVVRELIELAQRGRRLVYIPGNHDEFLRDYAGAAFGGVEVVERAIHRGLDGRDYLVVHGDHFDLVVRHARWLALIGDVGYRAALASNVWLNRIRRQFGFGYWSFSSWAKLRVKNAVNHIGRFEEVLSSEAGRRNVQGVICGHIHHAAMHDHFGVRYINTGDWVESCTGVVERYDGQFEIVRWTDPQPASNAADFAPLAEAVA</sequence>
<dbReference type="CDD" id="cd07398">
    <property type="entry name" value="MPP_YbbF-LpxH"/>
    <property type="match status" value="1"/>
</dbReference>
<dbReference type="Gene3D" id="3.60.21.10">
    <property type="match status" value="1"/>
</dbReference>
<dbReference type="FunFam" id="3.60.21.10:FF:000029">
    <property type="entry name" value="UDP-2,3-diacylglucosamine hydrolase"/>
    <property type="match status" value="1"/>
</dbReference>
<dbReference type="GO" id="GO:0009245">
    <property type="term" value="P:lipid A biosynthetic process"/>
    <property type="evidence" value="ECO:0007669"/>
    <property type="project" value="TreeGrafter"/>
</dbReference>
<keyword evidence="2" id="KW-0997">Cell inner membrane</keyword>
<keyword evidence="1" id="KW-1003">Cell membrane</keyword>
<evidence type="ECO:0000256" key="2">
    <source>
        <dbReference type="ARBA" id="ARBA00022519"/>
    </source>
</evidence>
<dbReference type="PANTHER" id="PTHR34990">
    <property type="entry name" value="UDP-2,3-DIACYLGLUCOSAMINE HYDROLASE-RELATED"/>
    <property type="match status" value="1"/>
</dbReference>
<keyword evidence="4" id="KW-0472">Membrane</keyword>
<accession>A0A560LEH8</accession>
<evidence type="ECO:0000259" key="6">
    <source>
        <dbReference type="Pfam" id="PF00149"/>
    </source>
</evidence>
<keyword evidence="5" id="KW-0464">Manganese</keyword>